<sequence>MNIIDYIDENINNTSEFERNLARLLQTFTINGNLNVPQPNNPVTISNVSTYFNSRNNKRFRRRATNTRGALRVIVTQAAQQIQINDYNVISWATDMLKKAITFNERDGYRYLASQV</sequence>
<protein>
    <submittedName>
        <fullName evidence="1">5576_t:CDS:1</fullName>
    </submittedName>
</protein>
<dbReference type="AlphaFoldDB" id="A0A9W4SWN9"/>
<dbReference type="Proteomes" id="UP001153678">
    <property type="component" value="Unassembled WGS sequence"/>
</dbReference>
<proteinExistence type="predicted"/>
<name>A0A9W4SWN9_9GLOM</name>
<evidence type="ECO:0000313" key="1">
    <source>
        <dbReference type="EMBL" id="CAI2186150.1"/>
    </source>
</evidence>
<reference evidence="1" key="1">
    <citation type="submission" date="2022-08" db="EMBL/GenBank/DDBJ databases">
        <authorList>
            <person name="Kallberg Y."/>
            <person name="Tangrot J."/>
            <person name="Rosling A."/>
        </authorList>
    </citation>
    <scope>NUCLEOTIDE SEQUENCE</scope>
    <source>
        <strain evidence="1">Wild A</strain>
    </source>
</reference>
<evidence type="ECO:0000313" key="2">
    <source>
        <dbReference type="Proteomes" id="UP001153678"/>
    </source>
</evidence>
<accession>A0A9W4SWN9</accession>
<comment type="caution">
    <text evidence="1">The sequence shown here is derived from an EMBL/GenBank/DDBJ whole genome shotgun (WGS) entry which is preliminary data.</text>
</comment>
<keyword evidence="2" id="KW-1185">Reference proteome</keyword>
<dbReference type="OrthoDB" id="2316723at2759"/>
<organism evidence="1 2">
    <name type="scientific">Funneliformis geosporum</name>
    <dbReference type="NCBI Taxonomy" id="1117311"/>
    <lineage>
        <taxon>Eukaryota</taxon>
        <taxon>Fungi</taxon>
        <taxon>Fungi incertae sedis</taxon>
        <taxon>Mucoromycota</taxon>
        <taxon>Glomeromycotina</taxon>
        <taxon>Glomeromycetes</taxon>
        <taxon>Glomerales</taxon>
        <taxon>Glomeraceae</taxon>
        <taxon>Funneliformis</taxon>
    </lineage>
</organism>
<gene>
    <name evidence="1" type="ORF">FWILDA_LOCUS12430</name>
</gene>
<dbReference type="EMBL" id="CAMKVN010004028">
    <property type="protein sequence ID" value="CAI2186150.1"/>
    <property type="molecule type" value="Genomic_DNA"/>
</dbReference>